<evidence type="ECO:0000256" key="2">
    <source>
        <dbReference type="ARBA" id="ARBA00022598"/>
    </source>
</evidence>
<evidence type="ECO:0000256" key="4">
    <source>
        <dbReference type="ARBA" id="ARBA00022741"/>
    </source>
</evidence>
<dbReference type="SUPFAM" id="SSF56235">
    <property type="entry name" value="N-terminal nucleophile aminohydrolases (Ntn hydrolases)"/>
    <property type="match status" value="1"/>
</dbReference>
<dbReference type="EC" id="6.3.5.4" evidence="9"/>
<evidence type="ECO:0000256" key="7">
    <source>
        <dbReference type="ARBA" id="ARBA00022962"/>
    </source>
</evidence>
<evidence type="ECO:0000256" key="9">
    <source>
        <dbReference type="PIRNR" id="PIRNR001589"/>
    </source>
</evidence>
<reference evidence="14" key="1">
    <citation type="submission" date="2022-02" db="EMBL/GenBank/DDBJ databases">
        <authorList>
            <person name="Henning P.M."/>
            <person name="McCubbin A.G."/>
            <person name="Shore J.S."/>
        </authorList>
    </citation>
    <scope>NUCLEOTIDE SEQUENCE</scope>
    <source>
        <strain evidence="14">F60SS</strain>
        <tissue evidence="14">Leaves</tissue>
    </source>
</reference>
<evidence type="ECO:0000256" key="10">
    <source>
        <dbReference type="PIRSR" id="PIRSR001589-1"/>
    </source>
</evidence>
<comment type="caution">
    <text evidence="14">The sequence shown here is derived from an EMBL/GenBank/DDBJ whole genome shotgun (WGS) entry which is preliminary data.</text>
</comment>
<dbReference type="Gene3D" id="3.60.20.10">
    <property type="entry name" value="Glutamine Phosphoribosylpyrophosphate, subunit 1, domain 1"/>
    <property type="match status" value="1"/>
</dbReference>
<evidence type="ECO:0000256" key="12">
    <source>
        <dbReference type="PIRSR" id="PIRSR001589-3"/>
    </source>
</evidence>
<dbReference type="EMBL" id="JAKUCV010002199">
    <property type="protein sequence ID" value="KAJ4843593.1"/>
    <property type="molecule type" value="Genomic_DNA"/>
</dbReference>
<keyword evidence="15" id="KW-1185">Reference proteome</keyword>
<evidence type="ECO:0000256" key="5">
    <source>
        <dbReference type="ARBA" id="ARBA00022840"/>
    </source>
</evidence>
<keyword evidence="5 9" id="KW-0067">ATP-binding</keyword>
<dbReference type="PROSITE" id="PS51278">
    <property type="entry name" value="GATASE_TYPE_2"/>
    <property type="match status" value="1"/>
</dbReference>
<keyword evidence="3 10" id="KW-0028">Amino-acid biosynthesis</keyword>
<reference evidence="14" key="2">
    <citation type="journal article" date="2023" name="Plants (Basel)">
        <title>Annotation of the Turnera subulata (Passifloraceae) Draft Genome Reveals the S-Locus Evolved after the Divergence of Turneroideae from Passifloroideae in a Stepwise Manner.</title>
        <authorList>
            <person name="Henning P.M."/>
            <person name="Roalson E.H."/>
            <person name="Mir W."/>
            <person name="McCubbin A.G."/>
            <person name="Shore J.S."/>
        </authorList>
    </citation>
    <scope>NUCLEOTIDE SEQUENCE</scope>
    <source>
        <strain evidence="14">F60SS</strain>
    </source>
</reference>
<keyword evidence="7 10" id="KW-0315">Glutamine amidotransferase</keyword>
<evidence type="ECO:0000256" key="11">
    <source>
        <dbReference type="PIRSR" id="PIRSR001589-2"/>
    </source>
</evidence>
<dbReference type="InterPro" id="IPR029055">
    <property type="entry name" value="Ntn_hydrolases_N"/>
</dbReference>
<dbReference type="CDD" id="cd00712">
    <property type="entry name" value="AsnB"/>
    <property type="match status" value="1"/>
</dbReference>
<dbReference type="Gene3D" id="3.40.50.620">
    <property type="entry name" value="HUPs"/>
    <property type="match status" value="1"/>
</dbReference>
<evidence type="ECO:0000256" key="8">
    <source>
        <dbReference type="ARBA" id="ARBA00048741"/>
    </source>
</evidence>
<dbReference type="Pfam" id="PF13537">
    <property type="entry name" value="GATase_7"/>
    <property type="match status" value="1"/>
</dbReference>
<dbReference type="InterPro" id="IPR001962">
    <property type="entry name" value="Asn_synthase"/>
</dbReference>
<accession>A0A9Q0G5J1</accession>
<dbReference type="PANTHER" id="PTHR11772:SF2">
    <property type="entry name" value="ASPARAGINE SYNTHETASE [GLUTAMINE-HYDROLYZING]"/>
    <property type="match status" value="1"/>
</dbReference>
<dbReference type="OrthoDB" id="409189at2759"/>
<feature type="binding site" evidence="11">
    <location>
        <position position="269"/>
    </location>
    <ligand>
        <name>ATP</name>
        <dbReference type="ChEBI" id="CHEBI:30616"/>
    </ligand>
</feature>
<evidence type="ECO:0000313" key="14">
    <source>
        <dbReference type="EMBL" id="KAJ4843593.1"/>
    </source>
</evidence>
<protein>
    <recommendedName>
        <fullName evidence="9">Asparagine synthetase [glutamine-hydrolyzing]</fullName>
        <ecNumber evidence="9">6.3.5.4</ecNumber>
    </recommendedName>
</protein>
<evidence type="ECO:0000313" key="15">
    <source>
        <dbReference type="Proteomes" id="UP001141552"/>
    </source>
</evidence>
<dbReference type="GO" id="GO:0006950">
    <property type="term" value="P:response to stress"/>
    <property type="evidence" value="ECO:0007669"/>
    <property type="project" value="UniProtKB-ARBA"/>
</dbReference>
<dbReference type="InterPro" id="IPR006426">
    <property type="entry name" value="Asn_synth_AEB"/>
</dbReference>
<dbReference type="FunFam" id="3.40.50.620:FF:000055">
    <property type="entry name" value="Asparagine synthetase [glutamine-hydrolyzing]"/>
    <property type="match status" value="1"/>
</dbReference>
<dbReference type="Proteomes" id="UP001141552">
    <property type="component" value="Unassembled WGS sequence"/>
</dbReference>
<evidence type="ECO:0000256" key="6">
    <source>
        <dbReference type="ARBA" id="ARBA00022888"/>
    </source>
</evidence>
<comment type="pathway">
    <text evidence="1">Amino-acid biosynthesis; L-asparagine biosynthesis; L-asparagine from L-aspartate (L-Gln route): step 1/1.</text>
</comment>
<dbReference type="GO" id="GO:0005524">
    <property type="term" value="F:ATP binding"/>
    <property type="evidence" value="ECO:0007669"/>
    <property type="project" value="UniProtKB-KW"/>
</dbReference>
<dbReference type="AlphaFoldDB" id="A0A9Q0G5J1"/>
<comment type="catalytic activity">
    <reaction evidence="8 9">
        <text>L-aspartate + L-glutamine + ATP + H2O = L-asparagine + L-glutamate + AMP + diphosphate + H(+)</text>
        <dbReference type="Rhea" id="RHEA:12228"/>
        <dbReference type="ChEBI" id="CHEBI:15377"/>
        <dbReference type="ChEBI" id="CHEBI:15378"/>
        <dbReference type="ChEBI" id="CHEBI:29985"/>
        <dbReference type="ChEBI" id="CHEBI:29991"/>
        <dbReference type="ChEBI" id="CHEBI:30616"/>
        <dbReference type="ChEBI" id="CHEBI:33019"/>
        <dbReference type="ChEBI" id="CHEBI:58048"/>
        <dbReference type="ChEBI" id="CHEBI:58359"/>
        <dbReference type="ChEBI" id="CHEBI:456215"/>
        <dbReference type="EC" id="6.3.5.4"/>
    </reaction>
</comment>
<dbReference type="PIRSF" id="PIRSF001589">
    <property type="entry name" value="Asn_synthetase_glu-h"/>
    <property type="match status" value="1"/>
</dbReference>
<feature type="binding site" evidence="11">
    <location>
        <position position="98"/>
    </location>
    <ligand>
        <name>L-glutamine</name>
        <dbReference type="ChEBI" id="CHEBI:58359"/>
    </ligand>
</feature>
<dbReference type="PANTHER" id="PTHR11772">
    <property type="entry name" value="ASPARAGINE SYNTHETASE"/>
    <property type="match status" value="1"/>
</dbReference>
<proteinExistence type="predicted"/>
<keyword evidence="6 10" id="KW-0061">Asparagine biosynthesis</keyword>
<dbReference type="InterPro" id="IPR050795">
    <property type="entry name" value="Asn_Synthetase"/>
</dbReference>
<sequence>MCGILAVFGCIDSSQAKRSRIIELSRRLRHRGPDWSGLHCYHDCYLAHQRLAIVDPTSGDQPLYNEDKSVVVTVNGEIYNHKQLRQKLNSHQFRTGSDCEVIAHLYEEYGENFVDMLDGMFSFVLLDTRDKSFIAARDAIGITPLYMGWGLDGSVWFASEMKALSEDCERFISFPPGHIYSSKEGSPRRWYNPPWYSEAIPSTPYDPLVLRGAFEKACCLSATLAALLPEAHDRNNLYNSRYRNGENGPCHWFLAVMKRLMTDVPFGVLLSGGLDSSLVAAVAARHLAASEAACQWGSQLHTFCIGLKGSPDLKAAREVADYLQTRHHEFHFTVQEGIDALEEVIYHIETYDVTTIRASTPMFLMSRKIKSLGVKMVISGEGSDEIFGGYLYFHKAPNKKEFHEETCRKIKALHLYDCLRANKSTSAWGVEARVPFLDKEFINVAMSIDPEWKMIRPDLGRIEKWVLRNAFDDERSPYLPKHILYRQKEQFSDGVGYSWIDGLKDHTNKLVTDAMLMNASFVYPDNTPTTKEAYYYRTIFEKFFPKDAARRTVPGGPSVACSTAKAVEWDAAWLKNLDPSGRAALGVHAAAYEETVDAATANVNGGHL</sequence>
<dbReference type="SUPFAM" id="SSF52402">
    <property type="entry name" value="Adenine nucleotide alpha hydrolases-like"/>
    <property type="match status" value="1"/>
</dbReference>
<keyword evidence="2" id="KW-0436">Ligase</keyword>
<dbReference type="GO" id="GO:0006529">
    <property type="term" value="P:asparagine biosynthetic process"/>
    <property type="evidence" value="ECO:0007669"/>
    <property type="project" value="UniProtKB-KW"/>
</dbReference>
<feature type="site" description="Important for beta-aspartyl-AMP intermediate formation" evidence="12">
    <location>
        <position position="381"/>
    </location>
</feature>
<dbReference type="FunFam" id="3.60.20.10:FF:000024">
    <property type="entry name" value="Asparagine synthetase [glutamine-hydrolyzing]"/>
    <property type="match status" value="1"/>
</dbReference>
<dbReference type="CDD" id="cd01991">
    <property type="entry name" value="Asn_synthase_B_C"/>
    <property type="match status" value="1"/>
</dbReference>
<feature type="binding site" evidence="11">
    <location>
        <position position="305"/>
    </location>
    <ligand>
        <name>ATP</name>
        <dbReference type="ChEBI" id="CHEBI:30616"/>
    </ligand>
</feature>
<dbReference type="GO" id="GO:0005829">
    <property type="term" value="C:cytosol"/>
    <property type="evidence" value="ECO:0007669"/>
    <property type="project" value="TreeGrafter"/>
</dbReference>
<dbReference type="InterPro" id="IPR014729">
    <property type="entry name" value="Rossmann-like_a/b/a_fold"/>
</dbReference>
<dbReference type="Pfam" id="PF00733">
    <property type="entry name" value="Asn_synthase"/>
    <property type="match status" value="1"/>
</dbReference>
<organism evidence="14 15">
    <name type="scientific">Turnera subulata</name>
    <dbReference type="NCBI Taxonomy" id="218843"/>
    <lineage>
        <taxon>Eukaryota</taxon>
        <taxon>Viridiplantae</taxon>
        <taxon>Streptophyta</taxon>
        <taxon>Embryophyta</taxon>
        <taxon>Tracheophyta</taxon>
        <taxon>Spermatophyta</taxon>
        <taxon>Magnoliopsida</taxon>
        <taxon>eudicotyledons</taxon>
        <taxon>Gunneridae</taxon>
        <taxon>Pentapetalae</taxon>
        <taxon>rosids</taxon>
        <taxon>fabids</taxon>
        <taxon>Malpighiales</taxon>
        <taxon>Passifloraceae</taxon>
        <taxon>Turnera</taxon>
    </lineage>
</organism>
<evidence type="ECO:0000256" key="3">
    <source>
        <dbReference type="ARBA" id="ARBA00022605"/>
    </source>
</evidence>
<name>A0A9Q0G5J1_9ROSI</name>
<feature type="domain" description="Glutamine amidotransferase type-2" evidence="13">
    <location>
        <begin position="2"/>
        <end position="185"/>
    </location>
</feature>
<dbReference type="NCBIfam" id="NF006949">
    <property type="entry name" value="PRK09431.1"/>
    <property type="match status" value="1"/>
</dbReference>
<dbReference type="InterPro" id="IPR033738">
    <property type="entry name" value="AsnB_N"/>
</dbReference>
<dbReference type="GO" id="GO:0004066">
    <property type="term" value="F:asparagine synthase (glutamine-hydrolyzing) activity"/>
    <property type="evidence" value="ECO:0007669"/>
    <property type="project" value="UniProtKB-EC"/>
</dbReference>
<feature type="active site" description="For GATase activity" evidence="10">
    <location>
        <position position="2"/>
    </location>
</feature>
<evidence type="ECO:0000256" key="1">
    <source>
        <dbReference type="ARBA" id="ARBA00005187"/>
    </source>
</evidence>
<keyword evidence="4 9" id="KW-0547">Nucleotide-binding</keyword>
<gene>
    <name evidence="14" type="primary">ASN3</name>
    <name evidence="14" type="ORF">Tsubulata_020854</name>
</gene>
<evidence type="ECO:0000259" key="13">
    <source>
        <dbReference type="PROSITE" id="PS51278"/>
    </source>
</evidence>
<feature type="binding site" evidence="11">
    <location>
        <begin position="379"/>
        <end position="380"/>
    </location>
    <ligand>
        <name>ATP</name>
        <dbReference type="ChEBI" id="CHEBI:30616"/>
    </ligand>
</feature>
<dbReference type="InterPro" id="IPR017932">
    <property type="entry name" value="GATase_2_dom"/>
</dbReference>